<keyword evidence="4" id="KW-1185">Reference proteome</keyword>
<evidence type="ECO:0000259" key="1">
    <source>
        <dbReference type="Pfam" id="PF04773"/>
    </source>
</evidence>
<accession>A0AAW9R9R7</accession>
<dbReference type="Pfam" id="PF04773">
    <property type="entry name" value="FecR"/>
    <property type="match status" value="1"/>
</dbReference>
<sequence length="348" mass="38741">MENVTPFPNRDQAKEEAGLWLARLDRGELSASERDALREWLGKSRFHEEYLRKLVGNWDDMDILSELADLFPLKPDGHASRGRSAWKTAWIGASALAAGVLLTIGLLRQESPQPPPQPELASETYQTAIGEQASFELQDGSTVTLNTNSRLNVAFGGPRREVTLLRGEASFDVAHDGVRPFVVHVGSGLVWAVGTQFNVRLFSSEVDVTVTEGTVKVFAGIDPRSADLDLVANREATTREVVLDAGESARYDQRIEIMERQPAEAIQQKLAWQRGSLIFRGESLREAVAEISRYTEQELVIVDPSINDIPIGGHFKTQDIDALIASLDRNFQIRSEQVSPNRIHLYRQ</sequence>
<protein>
    <submittedName>
        <fullName evidence="3">FecR domain-containing protein</fullName>
    </submittedName>
</protein>
<organism evidence="3 4">
    <name type="scientific">Elongatibacter sediminis</name>
    <dbReference type="NCBI Taxonomy" id="3119006"/>
    <lineage>
        <taxon>Bacteria</taxon>
        <taxon>Pseudomonadati</taxon>
        <taxon>Pseudomonadota</taxon>
        <taxon>Gammaproteobacteria</taxon>
        <taxon>Chromatiales</taxon>
        <taxon>Wenzhouxiangellaceae</taxon>
        <taxon>Elongatibacter</taxon>
    </lineage>
</organism>
<dbReference type="PANTHER" id="PTHR30273:SF2">
    <property type="entry name" value="PROTEIN FECR"/>
    <property type="match status" value="1"/>
</dbReference>
<gene>
    <name evidence="3" type="ORF">V3330_02415</name>
</gene>
<dbReference type="InterPro" id="IPR032623">
    <property type="entry name" value="FecR_N"/>
</dbReference>
<evidence type="ECO:0000313" key="4">
    <source>
        <dbReference type="Proteomes" id="UP001359886"/>
    </source>
</evidence>
<dbReference type="Pfam" id="PF16220">
    <property type="entry name" value="DUF4880"/>
    <property type="match status" value="1"/>
</dbReference>
<name>A0AAW9R9R7_9GAMM</name>
<dbReference type="GO" id="GO:0016989">
    <property type="term" value="F:sigma factor antagonist activity"/>
    <property type="evidence" value="ECO:0007669"/>
    <property type="project" value="TreeGrafter"/>
</dbReference>
<dbReference type="PANTHER" id="PTHR30273">
    <property type="entry name" value="PERIPLASMIC SIGNAL SENSOR AND SIGMA FACTOR ACTIVATOR FECR-RELATED"/>
    <property type="match status" value="1"/>
</dbReference>
<evidence type="ECO:0000313" key="3">
    <source>
        <dbReference type="EMBL" id="MEJ8566468.1"/>
    </source>
</evidence>
<dbReference type="Proteomes" id="UP001359886">
    <property type="component" value="Unassembled WGS sequence"/>
</dbReference>
<dbReference type="EMBL" id="JAZHOG010000001">
    <property type="protein sequence ID" value="MEJ8566468.1"/>
    <property type="molecule type" value="Genomic_DNA"/>
</dbReference>
<dbReference type="RefSeq" id="WP_354693786.1">
    <property type="nucleotide sequence ID" value="NZ_JAZHOG010000001.1"/>
</dbReference>
<dbReference type="Gene3D" id="2.60.120.1440">
    <property type="match status" value="1"/>
</dbReference>
<dbReference type="AlphaFoldDB" id="A0AAW9R9R7"/>
<dbReference type="InterPro" id="IPR012373">
    <property type="entry name" value="Ferrdict_sens_TM"/>
</dbReference>
<reference evidence="3 4" key="1">
    <citation type="submission" date="2024-02" db="EMBL/GenBank/DDBJ databases">
        <title>A novel Wenzhouxiangellaceae bacterium, isolated from coastal sediments.</title>
        <authorList>
            <person name="Du Z.-J."/>
            <person name="Ye Y.-Q."/>
            <person name="Zhang X.-Y."/>
        </authorList>
    </citation>
    <scope>NUCLEOTIDE SEQUENCE [LARGE SCALE GENOMIC DNA]</scope>
    <source>
        <strain evidence="3 4">CH-27</strain>
    </source>
</reference>
<dbReference type="PIRSF" id="PIRSF018266">
    <property type="entry name" value="FecR"/>
    <property type="match status" value="1"/>
</dbReference>
<evidence type="ECO:0000259" key="2">
    <source>
        <dbReference type="Pfam" id="PF16220"/>
    </source>
</evidence>
<dbReference type="Gene3D" id="3.55.50.30">
    <property type="match status" value="1"/>
</dbReference>
<feature type="domain" description="FecR protein" evidence="1">
    <location>
        <begin position="124"/>
        <end position="216"/>
    </location>
</feature>
<dbReference type="InterPro" id="IPR006860">
    <property type="entry name" value="FecR"/>
</dbReference>
<comment type="caution">
    <text evidence="3">The sequence shown here is derived from an EMBL/GenBank/DDBJ whole genome shotgun (WGS) entry which is preliminary data.</text>
</comment>
<proteinExistence type="predicted"/>
<feature type="domain" description="FecR N-terminal" evidence="2">
    <location>
        <begin position="15"/>
        <end position="49"/>
    </location>
</feature>